<name>U6N251_9EIME</name>
<accession>U6N251</accession>
<organism evidence="1 2">
    <name type="scientific">Eimeria necatrix</name>
    <dbReference type="NCBI Taxonomy" id="51315"/>
    <lineage>
        <taxon>Eukaryota</taxon>
        <taxon>Sar</taxon>
        <taxon>Alveolata</taxon>
        <taxon>Apicomplexa</taxon>
        <taxon>Conoidasida</taxon>
        <taxon>Coccidia</taxon>
        <taxon>Eucoccidiorida</taxon>
        <taxon>Eimeriorina</taxon>
        <taxon>Eimeriidae</taxon>
        <taxon>Eimeria</taxon>
    </lineage>
</organism>
<dbReference type="InterPro" id="IPR029058">
    <property type="entry name" value="AB_hydrolase_fold"/>
</dbReference>
<protein>
    <recommendedName>
        <fullName evidence="3">Phospholipase/carboxylesterase</fullName>
    </recommendedName>
</protein>
<dbReference type="OrthoDB" id="446723at2759"/>
<keyword evidence="2" id="KW-1185">Reference proteome</keyword>
<dbReference type="GeneID" id="25476911"/>
<dbReference type="Proteomes" id="UP000030754">
    <property type="component" value="Unassembled WGS sequence"/>
</dbReference>
<sequence length="237" mass="25890">MGGAISKIVFQPPRYPGGPPGGPPGAPDLIALKTKSGETIHAIHIKSGGSLTLLYSHGNAEDILMAFSFFKSVSSALQVDLLLYEYVGSGPSVHLCARERVGGLILQSALLSVHRVALRLRFSLPFDLFKNINKIKKVFCPVFCIHGTNDEVVPLYHGIELYKRAPLTVSPMWVEGAGHNNLEIVAGDLFFVALSRFLRLVQQQQQQQQLQQQLQQQQQQEEQQQPVAAVVAAAEGA</sequence>
<dbReference type="SUPFAM" id="SSF53474">
    <property type="entry name" value="alpha/beta-Hydrolases"/>
    <property type="match status" value="1"/>
</dbReference>
<dbReference type="AlphaFoldDB" id="U6N251"/>
<dbReference type="RefSeq" id="XP_013437860.1">
    <property type="nucleotide sequence ID" value="XM_013582406.1"/>
</dbReference>
<dbReference type="VEuPathDB" id="ToxoDB:ENH_00067770"/>
<gene>
    <name evidence="1" type="ORF">ENH_00067770</name>
</gene>
<dbReference type="Gene3D" id="3.40.50.1820">
    <property type="entry name" value="alpha/beta hydrolase"/>
    <property type="match status" value="1"/>
</dbReference>
<dbReference type="EMBL" id="HG725711">
    <property type="protein sequence ID" value="CDJ69393.1"/>
    <property type="molecule type" value="Genomic_DNA"/>
</dbReference>
<reference evidence="1" key="2">
    <citation type="submission" date="2013-10" db="EMBL/GenBank/DDBJ databases">
        <authorList>
            <person name="Aslett M."/>
        </authorList>
    </citation>
    <scope>NUCLEOTIDE SEQUENCE [LARGE SCALE GENOMIC DNA]</scope>
    <source>
        <strain evidence="1">Houghton</strain>
    </source>
</reference>
<evidence type="ECO:0000313" key="2">
    <source>
        <dbReference type="Proteomes" id="UP000030754"/>
    </source>
</evidence>
<dbReference type="PANTHER" id="PTHR12277:SF81">
    <property type="entry name" value="PROTEIN ABHD13"/>
    <property type="match status" value="1"/>
</dbReference>
<dbReference type="PANTHER" id="PTHR12277">
    <property type="entry name" value="ALPHA/BETA HYDROLASE DOMAIN-CONTAINING PROTEIN"/>
    <property type="match status" value="1"/>
</dbReference>
<evidence type="ECO:0008006" key="3">
    <source>
        <dbReference type="Google" id="ProtNLM"/>
    </source>
</evidence>
<evidence type="ECO:0000313" key="1">
    <source>
        <dbReference type="EMBL" id="CDJ69393.1"/>
    </source>
</evidence>
<proteinExistence type="predicted"/>
<reference evidence="1" key="1">
    <citation type="submission" date="2013-10" db="EMBL/GenBank/DDBJ databases">
        <title>Genomic analysis of the causative agents of coccidiosis in chickens.</title>
        <authorList>
            <person name="Reid A.J."/>
            <person name="Blake D."/>
            <person name="Billington K."/>
            <person name="Browne H."/>
            <person name="Dunn M."/>
            <person name="Hung S."/>
            <person name="Kawahara F."/>
            <person name="Miranda-Saavedra D."/>
            <person name="Mourier T."/>
            <person name="Nagra H."/>
            <person name="Otto T.D."/>
            <person name="Rawlings N."/>
            <person name="Sanchez A."/>
            <person name="Sanders M."/>
            <person name="Subramaniam C."/>
            <person name="Tay Y."/>
            <person name="Dear P."/>
            <person name="Doerig C."/>
            <person name="Gruber A."/>
            <person name="Parkinson J."/>
            <person name="Shirley M."/>
            <person name="Wan K.L."/>
            <person name="Berriman M."/>
            <person name="Tomley F."/>
            <person name="Pain A."/>
        </authorList>
    </citation>
    <scope>NUCLEOTIDE SEQUENCE [LARGE SCALE GENOMIC DNA]</scope>
    <source>
        <strain evidence="1">Houghton</strain>
    </source>
</reference>